<dbReference type="Pfam" id="PF02365">
    <property type="entry name" value="NAM"/>
    <property type="match status" value="1"/>
</dbReference>
<feature type="compositionally biased region" description="Gly residues" evidence="5">
    <location>
        <begin position="150"/>
        <end position="162"/>
    </location>
</feature>
<dbReference type="Proteomes" id="UP001229421">
    <property type="component" value="Unassembled WGS sequence"/>
</dbReference>
<evidence type="ECO:0000256" key="3">
    <source>
        <dbReference type="ARBA" id="ARBA00023163"/>
    </source>
</evidence>
<dbReference type="PROSITE" id="PS51005">
    <property type="entry name" value="NAC"/>
    <property type="match status" value="1"/>
</dbReference>
<keyword evidence="8" id="KW-1185">Reference proteome</keyword>
<keyword evidence="3" id="KW-0804">Transcription</keyword>
<dbReference type="PANTHER" id="PTHR31744:SF219">
    <property type="entry name" value="NAC DOMAIN-CONTAINING PROTEIN 4"/>
    <property type="match status" value="1"/>
</dbReference>
<name>A0AAD8LCQ5_TARER</name>
<protein>
    <recommendedName>
        <fullName evidence="6">NAC domain-containing protein</fullName>
    </recommendedName>
</protein>
<evidence type="ECO:0000256" key="4">
    <source>
        <dbReference type="ARBA" id="ARBA00023242"/>
    </source>
</evidence>
<evidence type="ECO:0000256" key="5">
    <source>
        <dbReference type="SAM" id="MobiDB-lite"/>
    </source>
</evidence>
<dbReference type="Gene3D" id="2.170.150.80">
    <property type="entry name" value="NAC domain"/>
    <property type="match status" value="1"/>
</dbReference>
<dbReference type="SUPFAM" id="SSF101941">
    <property type="entry name" value="NAC domain"/>
    <property type="match status" value="1"/>
</dbReference>
<dbReference type="GO" id="GO:0006355">
    <property type="term" value="P:regulation of DNA-templated transcription"/>
    <property type="evidence" value="ECO:0007669"/>
    <property type="project" value="InterPro"/>
</dbReference>
<keyword evidence="2" id="KW-0238">DNA-binding</keyword>
<dbReference type="EMBL" id="JAUHHV010000001">
    <property type="protein sequence ID" value="KAK1435987.1"/>
    <property type="molecule type" value="Genomic_DNA"/>
</dbReference>
<feature type="region of interest" description="Disordered" evidence="5">
    <location>
        <begin position="129"/>
        <end position="181"/>
    </location>
</feature>
<dbReference type="InterPro" id="IPR036093">
    <property type="entry name" value="NAC_dom_sf"/>
</dbReference>
<dbReference type="InterPro" id="IPR003441">
    <property type="entry name" value="NAC-dom"/>
</dbReference>
<comment type="caution">
    <text evidence="7">The sequence shown here is derived from an EMBL/GenBank/DDBJ whole genome shotgun (WGS) entry which is preliminary data.</text>
</comment>
<dbReference type="AlphaFoldDB" id="A0AAD8LCQ5"/>
<gene>
    <name evidence="7" type="ORF">QVD17_01761</name>
</gene>
<organism evidence="7 8">
    <name type="scientific">Tagetes erecta</name>
    <name type="common">African marigold</name>
    <dbReference type="NCBI Taxonomy" id="13708"/>
    <lineage>
        <taxon>Eukaryota</taxon>
        <taxon>Viridiplantae</taxon>
        <taxon>Streptophyta</taxon>
        <taxon>Embryophyta</taxon>
        <taxon>Tracheophyta</taxon>
        <taxon>Spermatophyta</taxon>
        <taxon>Magnoliopsida</taxon>
        <taxon>eudicotyledons</taxon>
        <taxon>Gunneridae</taxon>
        <taxon>Pentapetalae</taxon>
        <taxon>asterids</taxon>
        <taxon>campanulids</taxon>
        <taxon>Asterales</taxon>
        <taxon>Asteraceae</taxon>
        <taxon>Asteroideae</taxon>
        <taxon>Heliantheae alliance</taxon>
        <taxon>Tageteae</taxon>
        <taxon>Tagetes</taxon>
    </lineage>
</organism>
<sequence>MSMSVATCVPLSPYVIHLLLNIIQQSTSSNVILHSSKEDKLQHQHHHLLRLSNPQLHSQAHTPPHQYHVQSEPDCNSTGDVYLSEPDCNTPGFRFHPTDEELITHYLSNKVVDCKFFFAKAIGVVDMNKTEPWDLPGPRSIQSCLEDEGGSSGGSDGGGYGDGDGDDEGEGEEDEDFFKGKMTKIPSCALHMRGFN</sequence>
<keyword evidence="1" id="KW-0805">Transcription regulation</keyword>
<proteinExistence type="predicted"/>
<dbReference type="PANTHER" id="PTHR31744">
    <property type="entry name" value="PROTEIN CUP-SHAPED COTYLEDON 2-RELATED"/>
    <property type="match status" value="1"/>
</dbReference>
<dbReference type="GO" id="GO:0003677">
    <property type="term" value="F:DNA binding"/>
    <property type="evidence" value="ECO:0007669"/>
    <property type="project" value="UniProtKB-KW"/>
</dbReference>
<reference evidence="7" key="1">
    <citation type="journal article" date="2023" name="bioRxiv">
        <title>Improved chromosome-level genome assembly for marigold (Tagetes erecta).</title>
        <authorList>
            <person name="Jiang F."/>
            <person name="Yuan L."/>
            <person name="Wang S."/>
            <person name="Wang H."/>
            <person name="Xu D."/>
            <person name="Wang A."/>
            <person name="Fan W."/>
        </authorList>
    </citation>
    <scope>NUCLEOTIDE SEQUENCE</scope>
    <source>
        <strain evidence="7">WSJ</strain>
        <tissue evidence="7">Leaf</tissue>
    </source>
</reference>
<feature type="compositionally biased region" description="Acidic residues" evidence="5">
    <location>
        <begin position="163"/>
        <end position="176"/>
    </location>
</feature>
<evidence type="ECO:0000256" key="1">
    <source>
        <dbReference type="ARBA" id="ARBA00023015"/>
    </source>
</evidence>
<evidence type="ECO:0000259" key="6">
    <source>
        <dbReference type="PROSITE" id="PS51005"/>
    </source>
</evidence>
<evidence type="ECO:0000313" key="8">
    <source>
        <dbReference type="Proteomes" id="UP001229421"/>
    </source>
</evidence>
<evidence type="ECO:0000256" key="2">
    <source>
        <dbReference type="ARBA" id="ARBA00023125"/>
    </source>
</evidence>
<feature type="domain" description="NAC" evidence="6">
    <location>
        <begin position="89"/>
        <end position="196"/>
    </location>
</feature>
<evidence type="ECO:0000313" key="7">
    <source>
        <dbReference type="EMBL" id="KAK1435987.1"/>
    </source>
</evidence>
<accession>A0AAD8LCQ5</accession>
<keyword evidence="4" id="KW-0539">Nucleus</keyword>